<dbReference type="OrthoDB" id="9806984at2"/>
<keyword evidence="6 7" id="KW-0472">Membrane</keyword>
<accession>A0A1V3JP23</accession>
<dbReference type="Pfam" id="PF02470">
    <property type="entry name" value="MlaD"/>
    <property type="match status" value="4"/>
</dbReference>
<dbReference type="PANTHER" id="PTHR30462:SF0">
    <property type="entry name" value="INTERMEMBRANE TRANSPORT PROTEIN YEBT"/>
    <property type="match status" value="1"/>
</dbReference>
<name>A0A1V3JP23_9PAST</name>
<dbReference type="STRING" id="1907939.BKL49_07680"/>
<dbReference type="GO" id="GO:0005886">
    <property type="term" value="C:plasma membrane"/>
    <property type="evidence" value="ECO:0007669"/>
    <property type="project" value="UniProtKB-SubCell"/>
</dbReference>
<feature type="domain" description="Mce/MlaD" evidence="8">
    <location>
        <begin position="63"/>
        <end position="154"/>
    </location>
</feature>
<dbReference type="AlphaFoldDB" id="A0A1V3JP23"/>
<sequence length="895" mass="98101">MSEQQKQPNNEPSVSRTSSIDSQYNAVQAVLRKNRKVSPFWLLPFIALCIGAILFFQIVEEQGKSIKITFTNGAGLVADKTPIRYQGLQIGVVKKVNFADNMQKVEVIANIYPEATGVLRENTKFWLVQPSVSLAGISGLDSLVSGNYITLQPGDGDSEDEFIAQEKGPIAQVTPGDLLIHLISDDLGSISIGASAYFKKLPVGKIYDYRFNENNKVEIDVVIDKEYAHFVKKDSRFWNISGMSANITPAGLNFNMESVNSIVQGAVSFDSPTNSPKADENATYTLYSSLQTAKRGIEVEITLPTTAGLEKDHTGVYYQDHKIGVLSSLTPVENNENMLKGTLLIDPNQANLLKTNTHIVLRDKKPNLGDLTNPQLFFRGDYLEVIPGSGEEKLQFDVIKQNELLLKAPNTLVLKLTAPESYGVSEGQNVYYNNIAIGEIINQKIDVDGVKYEVAIAAAYRNLINPNTLFVAASNFDISLGVDGVRFEAAHPEKWLQGGVRIIAKKGLGEALSRYPLYKDVKNAESGITGNLVEPSITLKTTTLPSIDKGSLVLYRQYEVGKITNIQPQANHFNVDVYIYPPYKHLLTDKSLFWVESAAQVDITPKGISIQATPIARSLKGAISFDNSGSEKNKILYPNELRAKSAGQAITLITDDAINLSKGMSLRYLGLSIGEIESIALDPQSHKIIAKALISPNYMGMIAKEGSTFKIISPQISAGAIENLDSLLQPYIDVEIGKGKTKTQFNLAQTTPSRNKYSNGIPFILETNDALNLTEGSPVLYRGVEVGTIRKFDLNSLGDRVLIHIAIMPKYQHLVRKNSEFWISSGYDLSLGWKGAEFNTGSVQQLLKGGISFSTPSGNVVQPQASANQRFLLRVKRPQEAPVWNSGALPAAHTP</sequence>
<evidence type="ECO:0000313" key="9">
    <source>
        <dbReference type="EMBL" id="OOF58157.1"/>
    </source>
</evidence>
<dbReference type="SMR" id="A0A1V3JP23"/>
<proteinExistence type="predicted"/>
<dbReference type="InterPro" id="IPR051800">
    <property type="entry name" value="PqiA-PqiB_transport"/>
</dbReference>
<dbReference type="EMBL" id="MLHQ01000020">
    <property type="protein sequence ID" value="OOF58157.1"/>
    <property type="molecule type" value="Genomic_DNA"/>
</dbReference>
<gene>
    <name evidence="9" type="ORF">BKL49_07680</name>
</gene>
<keyword evidence="5 7" id="KW-1133">Transmembrane helix</keyword>
<evidence type="ECO:0000259" key="8">
    <source>
        <dbReference type="Pfam" id="PF02470"/>
    </source>
</evidence>
<evidence type="ECO:0000256" key="2">
    <source>
        <dbReference type="ARBA" id="ARBA00022475"/>
    </source>
</evidence>
<dbReference type="Proteomes" id="UP000188602">
    <property type="component" value="Unassembled WGS sequence"/>
</dbReference>
<feature type="transmembrane region" description="Helical" evidence="7">
    <location>
        <begin position="40"/>
        <end position="59"/>
    </location>
</feature>
<feature type="domain" description="Mce/MlaD" evidence="8">
    <location>
        <begin position="536"/>
        <end position="595"/>
    </location>
</feature>
<evidence type="ECO:0000313" key="10">
    <source>
        <dbReference type="Proteomes" id="UP000188602"/>
    </source>
</evidence>
<feature type="domain" description="Mce/MlaD" evidence="8">
    <location>
        <begin position="647"/>
        <end position="734"/>
    </location>
</feature>
<evidence type="ECO:0000256" key="5">
    <source>
        <dbReference type="ARBA" id="ARBA00022989"/>
    </source>
</evidence>
<keyword evidence="10" id="KW-1185">Reference proteome</keyword>
<keyword evidence="4 7" id="KW-0812">Transmembrane</keyword>
<evidence type="ECO:0000256" key="3">
    <source>
        <dbReference type="ARBA" id="ARBA00022519"/>
    </source>
</evidence>
<reference evidence="9 10" key="1">
    <citation type="submission" date="2016-10" db="EMBL/GenBank/DDBJ databases">
        <title>Rodentibacter gen. nov. and new species.</title>
        <authorList>
            <person name="Christensen H."/>
        </authorList>
    </citation>
    <scope>NUCLEOTIDE SEQUENCE [LARGE SCALE GENOMIC DNA]</scope>
    <source>
        <strain evidence="9 10">Ac151</strain>
    </source>
</reference>
<comment type="caution">
    <text evidence="9">The sequence shown here is derived from an EMBL/GenBank/DDBJ whole genome shotgun (WGS) entry which is preliminary data.</text>
</comment>
<evidence type="ECO:0000256" key="7">
    <source>
        <dbReference type="SAM" id="Phobius"/>
    </source>
</evidence>
<dbReference type="RefSeq" id="WP_077424209.1">
    <property type="nucleotide sequence ID" value="NZ_MLHQ01000020.1"/>
</dbReference>
<evidence type="ECO:0000256" key="4">
    <source>
        <dbReference type="ARBA" id="ARBA00022692"/>
    </source>
</evidence>
<keyword evidence="3" id="KW-0997">Cell inner membrane</keyword>
<dbReference type="InterPro" id="IPR003399">
    <property type="entry name" value="Mce/MlaD"/>
</dbReference>
<organism evidence="9 10">
    <name type="scientific">Rodentibacter myodis</name>
    <dbReference type="NCBI Taxonomy" id="1907939"/>
    <lineage>
        <taxon>Bacteria</taxon>
        <taxon>Pseudomonadati</taxon>
        <taxon>Pseudomonadota</taxon>
        <taxon>Gammaproteobacteria</taxon>
        <taxon>Pasteurellales</taxon>
        <taxon>Pasteurellaceae</taxon>
        <taxon>Rodentibacter</taxon>
    </lineage>
</organism>
<evidence type="ECO:0000256" key="6">
    <source>
        <dbReference type="ARBA" id="ARBA00023136"/>
    </source>
</evidence>
<feature type="domain" description="Mce/MlaD" evidence="8">
    <location>
        <begin position="760"/>
        <end position="825"/>
    </location>
</feature>
<dbReference type="PANTHER" id="PTHR30462">
    <property type="entry name" value="INTERMEMBRANE TRANSPORT PROTEIN PQIB-RELATED"/>
    <property type="match status" value="1"/>
</dbReference>
<comment type="subcellular location">
    <subcellularLocation>
        <location evidence="1">Cell inner membrane</location>
    </subcellularLocation>
</comment>
<protein>
    <recommendedName>
        <fullName evidence="8">Mce/MlaD domain-containing protein</fullName>
    </recommendedName>
</protein>
<keyword evidence="2" id="KW-1003">Cell membrane</keyword>
<evidence type="ECO:0000256" key="1">
    <source>
        <dbReference type="ARBA" id="ARBA00004533"/>
    </source>
</evidence>